<keyword evidence="1" id="KW-0934">Plastid</keyword>
<dbReference type="EMBL" id="AB807662">
    <property type="protein sequence ID" value="BBI37311.1"/>
    <property type="molecule type" value="Genomic_DNA"/>
</dbReference>
<organism evidence="1">
    <name type="scientific">Palmaria palmata</name>
    <name type="common">Dulse</name>
    <name type="synonym">Rhodymenia palmata</name>
    <dbReference type="NCBI Taxonomy" id="2822"/>
    <lineage>
        <taxon>Eukaryota</taxon>
        <taxon>Rhodophyta</taxon>
        <taxon>Florideophyceae</taxon>
        <taxon>Nemaliophycidae</taxon>
        <taxon>Palmariales</taxon>
        <taxon>Palmariaceae</taxon>
        <taxon>Palmaria</taxon>
    </lineage>
</organism>
<keyword evidence="1" id="KW-0150">Chloroplast</keyword>
<gene>
    <name evidence="1" type="primary">ycf80</name>
</gene>
<proteinExistence type="predicted"/>
<sequence length="491" mass="56903">MSAFNFFILRLSSQAANIQLPIEKISINTSVNIKTRNELLIVKTLQQRRSLPYTIIDNPKILTTESAYRFAKLNSYNRALFKDLVSKYWQQSIFLSAFNPTTDKYITKLARQRSASTKDKQKRFFIDFNKALVSDPISASGITAHLPHNFEVNSPVKYIWKKGFNLQKPRFLPSLSFSSLLRSTPQTTHVKLLQSLTNSHLPLYVVVNGFKQMIIPGPPNDFSNKETFNNVLRQWYHNTFLGNQDEHVAYQGWFFVNPQDALEYKAFIANKKNGTSTESPLGILPSRFDSYYRLNRKAMPRTEFRLFPDIEEVEKILYAPKYKKDLVIDSRQNIGRSYFQGQPIYLIEPTKCSVKGGKQKINFTPRYKMPINSFTEEYNPIFLTKTSALNAWTKINAKYPEYRLPSIPQLRLYNLEDFLKDQEVQDSPESFILMPGPGSSIPNLESLHLINSHGKLQHLEAVSSRPILASKLWLQRLVWSLTRRKPPQWEV</sequence>
<protein>
    <submittedName>
        <fullName evidence="1">Conserved hypothetical plastid protein</fullName>
    </submittedName>
</protein>
<evidence type="ECO:0000313" key="1">
    <source>
        <dbReference type="EMBL" id="BBI37311.1"/>
    </source>
</evidence>
<name>A0A455TN27_PALPL</name>
<accession>A0A455TN27</accession>
<dbReference type="AlphaFoldDB" id="A0A455TN27"/>
<geneLocation type="chloroplast" evidence="1"/>
<reference evidence="1" key="1">
    <citation type="journal article" date="2019" name="Mar. Drugs">
        <title>In Silico Analysis of Relationship between Proteins from Plastid Genome of Red Alga Palmaria sp. (Japan) and Angiotensin I Converting Enzyme Inhibitory Peptides.</title>
        <authorList>
            <person name="Kumagai Y."/>
            <person name="Miyabe Y."/>
            <person name="Takeda T."/>
            <person name="Adachi K."/>
            <person name="Yasui H."/>
            <person name="Kishimura H."/>
        </authorList>
    </citation>
    <scope>NUCLEOTIDE SEQUENCE</scope>
</reference>